<gene>
    <name evidence="1" type="ORF">SAMN03080599_02637</name>
</gene>
<dbReference type="OrthoDB" id="9798559at2"/>
<evidence type="ECO:0000313" key="2">
    <source>
        <dbReference type="Proteomes" id="UP000199208"/>
    </source>
</evidence>
<dbReference type="EMBL" id="FMWL01000017">
    <property type="protein sequence ID" value="SCZ81165.1"/>
    <property type="molecule type" value="Genomic_DNA"/>
</dbReference>
<dbReference type="AlphaFoldDB" id="A0A1G5S475"/>
<protein>
    <submittedName>
        <fullName evidence="1">Sulfur carrier protein</fullName>
    </submittedName>
</protein>
<name>A0A1G5S475_9FIRM</name>
<dbReference type="InterPro" id="IPR016155">
    <property type="entry name" value="Mopterin_synth/thiamin_S_b"/>
</dbReference>
<dbReference type="Gene3D" id="3.10.20.30">
    <property type="match status" value="1"/>
</dbReference>
<dbReference type="InterPro" id="IPR010035">
    <property type="entry name" value="Thi_S"/>
</dbReference>
<dbReference type="PANTHER" id="PTHR34472:SF1">
    <property type="entry name" value="SULFUR CARRIER PROTEIN THIS"/>
    <property type="match status" value="1"/>
</dbReference>
<dbReference type="InterPro" id="IPR003749">
    <property type="entry name" value="ThiS/MoaD-like"/>
</dbReference>
<proteinExistence type="predicted"/>
<organism evidence="1 2">
    <name type="scientific">Acidaminobacter hydrogenoformans DSM 2784</name>
    <dbReference type="NCBI Taxonomy" id="1120920"/>
    <lineage>
        <taxon>Bacteria</taxon>
        <taxon>Bacillati</taxon>
        <taxon>Bacillota</taxon>
        <taxon>Clostridia</taxon>
        <taxon>Peptostreptococcales</taxon>
        <taxon>Acidaminobacteraceae</taxon>
        <taxon>Acidaminobacter</taxon>
    </lineage>
</organism>
<dbReference type="InterPro" id="IPR012675">
    <property type="entry name" value="Beta-grasp_dom_sf"/>
</dbReference>
<accession>A0A1G5S475</accession>
<evidence type="ECO:0000313" key="1">
    <source>
        <dbReference type="EMBL" id="SCZ81165.1"/>
    </source>
</evidence>
<dbReference type="CDD" id="cd00565">
    <property type="entry name" value="Ubl_ThiS"/>
    <property type="match status" value="1"/>
</dbReference>
<reference evidence="1 2" key="1">
    <citation type="submission" date="2016-10" db="EMBL/GenBank/DDBJ databases">
        <authorList>
            <person name="de Groot N.N."/>
        </authorList>
    </citation>
    <scope>NUCLEOTIDE SEQUENCE [LARGE SCALE GENOMIC DNA]</scope>
    <source>
        <strain evidence="1 2">DSM 2784</strain>
    </source>
</reference>
<dbReference type="Proteomes" id="UP000199208">
    <property type="component" value="Unassembled WGS sequence"/>
</dbReference>
<dbReference type="STRING" id="1120920.SAMN03080599_02637"/>
<dbReference type="NCBIfam" id="TIGR01683">
    <property type="entry name" value="thiS"/>
    <property type="match status" value="1"/>
</dbReference>
<dbReference type="SUPFAM" id="SSF54285">
    <property type="entry name" value="MoaD/ThiS"/>
    <property type="match status" value="1"/>
</dbReference>
<sequence>MIMVNGKPMAWTEGMTVSSMLKEKNYVFAKIVVKINGTYVPPQLYDTSAIEDGDEVQAIHMLAGG</sequence>
<dbReference type="RefSeq" id="WP_092592282.1">
    <property type="nucleotide sequence ID" value="NZ_FMWL01000017.1"/>
</dbReference>
<keyword evidence="2" id="KW-1185">Reference proteome</keyword>
<dbReference type="PANTHER" id="PTHR34472">
    <property type="entry name" value="SULFUR CARRIER PROTEIN THIS"/>
    <property type="match status" value="1"/>
</dbReference>
<dbReference type="Pfam" id="PF02597">
    <property type="entry name" value="ThiS"/>
    <property type="match status" value="1"/>
</dbReference>